<name>A0A2H1E762_9FLAO</name>
<proteinExistence type="predicted"/>
<feature type="transmembrane region" description="Helical" evidence="1">
    <location>
        <begin position="85"/>
        <end position="106"/>
    </location>
</feature>
<keyword evidence="1" id="KW-0812">Transmembrane</keyword>
<dbReference type="GeneID" id="47722333"/>
<dbReference type="AlphaFoldDB" id="A0A2H1E762"/>
<dbReference type="RefSeq" id="WP_024741168.1">
    <property type="nucleotide sequence ID" value="NZ_BAUG01000018.1"/>
</dbReference>
<evidence type="ECO:0000256" key="1">
    <source>
        <dbReference type="SAM" id="Phobius"/>
    </source>
</evidence>
<sequence length="134" mass="15606">MFKKGSKLYSIFKTKCPRCHEGSFFRYGFTFNPKKITQIHDHCPTCDLKNMMEPSFFYGAMYVNYALTVAISVAAFIIGKIFINLSLLQTFAFILLVLFLLIPVTLRLSRIIWINMFVSYDEKYLKTSSKEKVI</sequence>
<protein>
    <recommendedName>
        <fullName evidence="4">DUF983 domain-containing protein</fullName>
    </recommendedName>
</protein>
<keyword evidence="1" id="KW-1133">Transmembrane helix</keyword>
<dbReference type="Proteomes" id="UP000231564">
    <property type="component" value="Chromosome MARIT"/>
</dbReference>
<keyword evidence="1" id="KW-0472">Membrane</keyword>
<gene>
    <name evidence="2" type="ORF">MARIT_0759</name>
</gene>
<dbReference type="KEGG" id="tmar:MARIT_0759"/>
<evidence type="ECO:0000313" key="3">
    <source>
        <dbReference type="Proteomes" id="UP000231564"/>
    </source>
</evidence>
<accession>A0A2H1E762</accession>
<dbReference type="EMBL" id="LT634361">
    <property type="protein sequence ID" value="SFZ80709.1"/>
    <property type="molecule type" value="Genomic_DNA"/>
</dbReference>
<feature type="transmembrane region" description="Helical" evidence="1">
    <location>
        <begin position="56"/>
        <end position="79"/>
    </location>
</feature>
<dbReference type="InterPro" id="IPR009325">
    <property type="entry name" value="DUF983"/>
</dbReference>
<keyword evidence="3" id="KW-1185">Reference proteome</keyword>
<evidence type="ECO:0000313" key="2">
    <source>
        <dbReference type="EMBL" id="SFZ80709.1"/>
    </source>
</evidence>
<reference evidence="2 3" key="1">
    <citation type="submission" date="2016-11" db="EMBL/GenBank/DDBJ databases">
        <authorList>
            <person name="Jaros S."/>
            <person name="Januszkiewicz K."/>
            <person name="Wedrychowicz H."/>
        </authorList>
    </citation>
    <scope>NUCLEOTIDE SEQUENCE [LARGE SCALE GENOMIC DNA]</scope>
    <source>
        <strain evidence="2">NCIMB 2154T</strain>
    </source>
</reference>
<dbReference type="OrthoDB" id="9790326at2"/>
<dbReference type="Pfam" id="PF06170">
    <property type="entry name" value="DUF983"/>
    <property type="match status" value="1"/>
</dbReference>
<evidence type="ECO:0008006" key="4">
    <source>
        <dbReference type="Google" id="ProtNLM"/>
    </source>
</evidence>
<dbReference type="STRING" id="1349785.GCA_000509405_01592"/>
<organism evidence="2 3">
    <name type="scientific">Tenacibaculum maritimum NCIMB 2154</name>
    <dbReference type="NCBI Taxonomy" id="1349785"/>
    <lineage>
        <taxon>Bacteria</taxon>
        <taxon>Pseudomonadati</taxon>
        <taxon>Bacteroidota</taxon>
        <taxon>Flavobacteriia</taxon>
        <taxon>Flavobacteriales</taxon>
        <taxon>Flavobacteriaceae</taxon>
        <taxon>Tenacibaculum</taxon>
    </lineage>
</organism>